<evidence type="ECO:0000256" key="2">
    <source>
        <dbReference type="ARBA" id="ARBA00022729"/>
    </source>
</evidence>
<gene>
    <name evidence="7" type="ORF">PV328_009550</name>
</gene>
<keyword evidence="2 5" id="KW-0732">Signal</keyword>
<protein>
    <recommendedName>
        <fullName evidence="6">Carboxylesterase type B domain-containing protein</fullName>
    </recommendedName>
</protein>
<name>A0AA39EZH5_9HYME</name>
<evidence type="ECO:0000256" key="5">
    <source>
        <dbReference type="SAM" id="SignalP"/>
    </source>
</evidence>
<keyword evidence="3" id="KW-0325">Glycoprotein</keyword>
<dbReference type="Gene3D" id="3.40.50.1820">
    <property type="entry name" value="alpha/beta hydrolase"/>
    <property type="match status" value="1"/>
</dbReference>
<evidence type="ECO:0000313" key="8">
    <source>
        <dbReference type="Proteomes" id="UP001168990"/>
    </source>
</evidence>
<feature type="compositionally biased region" description="Polar residues" evidence="4">
    <location>
        <begin position="754"/>
        <end position="767"/>
    </location>
</feature>
<dbReference type="InterPro" id="IPR002018">
    <property type="entry name" value="CarbesteraseB"/>
</dbReference>
<evidence type="ECO:0000256" key="4">
    <source>
        <dbReference type="SAM" id="MobiDB-lite"/>
    </source>
</evidence>
<dbReference type="SUPFAM" id="SSF53474">
    <property type="entry name" value="alpha/beta-Hydrolases"/>
    <property type="match status" value="1"/>
</dbReference>
<feature type="chain" id="PRO_5041208986" description="Carboxylesterase type B domain-containing protein" evidence="5">
    <location>
        <begin position="20"/>
        <end position="1636"/>
    </location>
</feature>
<evidence type="ECO:0000256" key="1">
    <source>
        <dbReference type="ARBA" id="ARBA00005964"/>
    </source>
</evidence>
<feature type="region of interest" description="Disordered" evidence="4">
    <location>
        <begin position="807"/>
        <end position="886"/>
    </location>
</feature>
<feature type="compositionally biased region" description="Basic and acidic residues" evidence="4">
    <location>
        <begin position="837"/>
        <end position="869"/>
    </location>
</feature>
<dbReference type="Pfam" id="PF00135">
    <property type="entry name" value="COesterase"/>
    <property type="match status" value="1"/>
</dbReference>
<comment type="similarity">
    <text evidence="1">Belongs to the type-B carboxylesterase/lipase family.</text>
</comment>
<reference evidence="7" key="2">
    <citation type="submission" date="2023-03" db="EMBL/GenBank/DDBJ databases">
        <authorList>
            <person name="Inwood S.N."/>
            <person name="Skelly J.G."/>
            <person name="Guhlin J."/>
            <person name="Harrop T.W.R."/>
            <person name="Goldson S.G."/>
            <person name="Dearden P.K."/>
        </authorList>
    </citation>
    <scope>NUCLEOTIDE SEQUENCE</scope>
    <source>
        <strain evidence="7">Irish</strain>
        <tissue evidence="7">Whole body</tissue>
    </source>
</reference>
<comment type="caution">
    <text evidence="7">The sequence shown here is derived from an EMBL/GenBank/DDBJ whole genome shotgun (WGS) entry which is preliminary data.</text>
</comment>
<keyword evidence="8" id="KW-1185">Reference proteome</keyword>
<dbReference type="Proteomes" id="UP001168990">
    <property type="component" value="Unassembled WGS sequence"/>
</dbReference>
<feature type="compositionally biased region" description="Polar residues" evidence="4">
    <location>
        <begin position="720"/>
        <end position="729"/>
    </location>
</feature>
<evidence type="ECO:0000313" key="7">
    <source>
        <dbReference type="EMBL" id="KAK0158566.1"/>
    </source>
</evidence>
<accession>A0AA39EZH5</accession>
<evidence type="ECO:0000259" key="6">
    <source>
        <dbReference type="Pfam" id="PF00135"/>
    </source>
</evidence>
<dbReference type="PROSITE" id="PS00941">
    <property type="entry name" value="CARBOXYLESTERASE_B_2"/>
    <property type="match status" value="1"/>
</dbReference>
<organism evidence="7 8">
    <name type="scientific">Microctonus aethiopoides</name>
    <dbReference type="NCBI Taxonomy" id="144406"/>
    <lineage>
        <taxon>Eukaryota</taxon>
        <taxon>Metazoa</taxon>
        <taxon>Ecdysozoa</taxon>
        <taxon>Arthropoda</taxon>
        <taxon>Hexapoda</taxon>
        <taxon>Insecta</taxon>
        <taxon>Pterygota</taxon>
        <taxon>Neoptera</taxon>
        <taxon>Endopterygota</taxon>
        <taxon>Hymenoptera</taxon>
        <taxon>Apocrita</taxon>
        <taxon>Ichneumonoidea</taxon>
        <taxon>Braconidae</taxon>
        <taxon>Euphorinae</taxon>
        <taxon>Microctonus</taxon>
    </lineage>
</organism>
<dbReference type="PANTHER" id="PTHR43903">
    <property type="entry name" value="NEUROLIGIN"/>
    <property type="match status" value="1"/>
</dbReference>
<dbReference type="InterPro" id="IPR019819">
    <property type="entry name" value="Carboxylesterase_B_CS"/>
</dbReference>
<feature type="region of interest" description="Disordered" evidence="4">
    <location>
        <begin position="720"/>
        <end position="767"/>
    </location>
</feature>
<feature type="compositionally biased region" description="Polar residues" evidence="4">
    <location>
        <begin position="870"/>
        <end position="886"/>
    </location>
</feature>
<reference evidence="7" key="1">
    <citation type="journal article" date="2023" name="bioRxiv">
        <title>Scaffold-level genome assemblies of two parasitoid biocontrol wasps reveal the parthenogenesis mechanism and an associated novel virus.</title>
        <authorList>
            <person name="Inwood S."/>
            <person name="Skelly J."/>
            <person name="Guhlin J."/>
            <person name="Harrop T."/>
            <person name="Goldson S."/>
            <person name="Dearden P."/>
        </authorList>
    </citation>
    <scope>NUCLEOTIDE SEQUENCE</scope>
    <source>
        <strain evidence="7">Irish</strain>
        <tissue evidence="7">Whole body</tissue>
    </source>
</reference>
<feature type="signal peptide" evidence="5">
    <location>
        <begin position="1"/>
        <end position="19"/>
    </location>
</feature>
<feature type="domain" description="Carboxylesterase type B" evidence="6">
    <location>
        <begin position="46"/>
        <end position="539"/>
    </location>
</feature>
<proteinExistence type="inferred from homology"/>
<dbReference type="EMBL" id="JAQQBS010001424">
    <property type="protein sequence ID" value="KAK0158566.1"/>
    <property type="molecule type" value="Genomic_DNA"/>
</dbReference>
<dbReference type="InterPro" id="IPR029058">
    <property type="entry name" value="AB_hydrolase_fold"/>
</dbReference>
<sequence>MFNLEVVGIVLLSCTQILTENRNYYNQYGQHQRYRQSNWDEDQMVKEVRVKQGRLRGFVVQPKTNSQLQLVDVFLGIPYAEPPLGPFRFSPPRSPQPWRDVRSAKEFAPVCPQVLPNLRLEIKPGRHEYIERLLPFLKNQSEDCLYLNIYAPHQADGQVNSPRHPVMVFIHGESFEWNSGNPYDGTVLAAYGNVVFVTINFRLGILGFLRPGTSDDAASNFGLLDQTAALLWLKENIAKFGGDPDSVTLVGHGTGAILANLLLISPVANNKGLFKRAILMSGSALSADAIGKAPLQITKQVAYALNCPTTNDNELARCLRNRDVESLLNVRIDKPRYVPAYAPLIDRAVIPKKPLKLMENAQLFGSFDLMYGITESEKFHILPPVAVLHGMLDGQRDEVLRDHAKATHELEPELVVSRVLEHYASDSLDNFSDEYPTKNRDIVLDALSDSGVVAPLMMAARLHARANPKSYMYVFSHPRAMYDYSGRQRQHTVHGEELPYILGVPLDGGKYHLRGRYNIGETLFSEAMMTWWCSFAYTGIIDLTADIVELTVQRIVRFNLPDGNRLFYTYKLQSCDITVAKGREKIGYALSFLDRVSLTELASEISGYEYASTCDAYKSNPNAPRRMTYITDGPKEWRQYQLDWPEYNIANETYFNLTIPPRIGRKYRSLEMQFWNEDVPNLIRHKPRGPRPQFLDRADGIGKYGNGSSFKTPDGLGMKYTTSVPNNLDSGGDGYSATNEQDGPSDRFPYSRLDVNSKQDQNQSTTDESILKGSSVITMVIGFGVVFLLINLTAFFWLYHRRQGLKSKQTSSAKKSNRRHSNQKEEGSGGFSGSRKIKGEKQPENLGELSRKCDSKPDINEVVKSDKAYDNNSNFGRQSKLSRHNSSSTIDTHIKVKEWIQQEIVHRCSPRFLRKTRETLQKEHQEKLTKQQQHDEAQRRKLEEEKLRVMKQDPIYDHDSTMIVRPGGKQSKIPKVSVAIDATPATRTESILNQIPIELAKELGASERLNPYEQQCLDCPMAPQVVVIEHHHSRSDPLPMETVFKNIKSHHSTTRACDSDSGSAINLYARINPKFKSKLPSNQLQSETLRENSSNDMCDGSEIIILPQENIYERIPKMTTFGGGQKEDINVTCREPIMERENISPEEALKTIKRRNYPKVLPDIEKRLSLPAPSSLLMSKQFAHSLIDHRKGPHPSCIAGCAPQPPPRIFGTSKSLDLPEEDEKEPITTNLHVGPLLKRQDSIGNNRSDSSIVDTIERVTTDAQNFLSNHRNRCETEYTTPNPTCPVHGSTFLYSDEARENASTSRSADGLDRNINDHNNWYKELNNSCSPAHKGVPNISLPNVNLGNPNWYKTIKKHKNDENAYAQYGNPDDIPLDNTVIPESVEENLGNGLKIVITPKITNIPSTVNVSTAQNQNIFVRDSETVITSKVPQAIQFPSVDGQPTKSDKGPMFFQTIAGSNEPSVNVIIDNKNETLPGITSTGSLKQPKIIIKPNTNFQRNKEQHIPRVSAIPSSEVQMSQITEKEVYGGGGIRLEKPPIKEKPKVTRIPSFSRRKDERILSADKTTNPIYSEKIEIVQRINALPNSAATTTGSVSDNKSSIPTTKKEPLIAESTIINLSSNTGTIKRRLLEKKSE</sequence>
<evidence type="ECO:0000256" key="3">
    <source>
        <dbReference type="ARBA" id="ARBA00023180"/>
    </source>
</evidence>
<dbReference type="InterPro" id="IPR051093">
    <property type="entry name" value="Neuroligin/BSAL"/>
</dbReference>